<dbReference type="Pfam" id="PF14226">
    <property type="entry name" value="DIOX_N"/>
    <property type="match status" value="1"/>
</dbReference>
<evidence type="ECO:0000256" key="2">
    <source>
        <dbReference type="RuleBase" id="RU003682"/>
    </source>
</evidence>
<dbReference type="GO" id="GO:0046872">
    <property type="term" value="F:metal ion binding"/>
    <property type="evidence" value="ECO:0007669"/>
    <property type="project" value="UniProtKB-KW"/>
</dbReference>
<organism evidence="6">
    <name type="scientific">Pyricularia oryzae (strain Y34)</name>
    <name type="common">Rice blast fungus</name>
    <name type="synonym">Magnaporthe oryzae</name>
    <dbReference type="NCBI Taxonomy" id="1143189"/>
    <lineage>
        <taxon>Eukaryota</taxon>
        <taxon>Fungi</taxon>
        <taxon>Dikarya</taxon>
        <taxon>Ascomycota</taxon>
        <taxon>Pezizomycotina</taxon>
        <taxon>Sordariomycetes</taxon>
        <taxon>Sordariomycetidae</taxon>
        <taxon>Magnaporthales</taxon>
        <taxon>Pyriculariaceae</taxon>
        <taxon>Pyricularia</taxon>
    </lineage>
</organism>
<reference evidence="6" key="1">
    <citation type="journal article" date="2012" name="PLoS Genet.">
        <title>Comparative analysis of the genomes of two field isolates of the rice blast fungus Magnaporthe oryzae.</title>
        <authorList>
            <person name="Xue M."/>
            <person name="Yang J."/>
            <person name="Li Z."/>
            <person name="Hu S."/>
            <person name="Yao N."/>
            <person name="Dean R.A."/>
            <person name="Zhao W."/>
            <person name="Shen M."/>
            <person name="Zhang H."/>
            <person name="Li C."/>
            <person name="Liu L."/>
            <person name="Cao L."/>
            <person name="Xu X."/>
            <person name="Xing Y."/>
            <person name="Hsiang T."/>
            <person name="Zhang Z."/>
            <person name="Xu J.R."/>
            <person name="Peng Y.L."/>
        </authorList>
    </citation>
    <scope>NUCLEOTIDE SEQUENCE</scope>
    <source>
        <strain evidence="6">Y34</strain>
    </source>
</reference>
<sequence length="380" mass="42207">MLSGKIPSVDFGLWAGGTSQERNQIARDLSNACRHVGFVYLVNHGIEQNLLTEAFAWSKKLFDLPIEKKMLVPHPPGMGCLVFYNFLMMSYIWFCLGIATPKGFLIHRGYSWPGLEKVSQQEDLTNSSDPATATANIRTVPDVKESFEMGSEEFAEQPNVWPPEADALSELSGFRTFMVRFYKECARLSLEVIRAMASGIQLSPSEETHLVASHAGALNNQLRLLHYPPVSGASLRRGEVARMPAHSDWGTITLLFQDGAGGLQVEDPGASGRFVDAPPVDGAVVVNVGDALMRWTNGYFKSTLHRVGIPPDYSDAAKPQEEQNGRRDLTPSRYSIPYFVSPNPDAVVDCFASCVTDDRPLGYERIIYEDYRKMRASTQY</sequence>
<evidence type="ECO:0000313" key="6">
    <source>
        <dbReference type="EMBL" id="ELQ40499.1"/>
    </source>
</evidence>
<evidence type="ECO:0000256" key="4">
    <source>
        <dbReference type="SAM" id="Phobius"/>
    </source>
</evidence>
<keyword evidence="6" id="KW-0223">Dioxygenase</keyword>
<gene>
    <name evidence="6" type="ORF">OOU_Y34scaffold00432g4</name>
</gene>
<dbReference type="Gene3D" id="2.60.120.330">
    <property type="entry name" value="B-lactam Antibiotic, Isopenicillin N Synthase, Chain"/>
    <property type="match status" value="1"/>
</dbReference>
<dbReference type="InterPro" id="IPR005123">
    <property type="entry name" value="Oxoglu/Fe-dep_dioxygenase_dom"/>
</dbReference>
<name>A0AA97P225_PYRO3</name>
<keyword evidence="2" id="KW-0560">Oxidoreductase</keyword>
<dbReference type="InterPro" id="IPR050231">
    <property type="entry name" value="Iron_ascorbate_oxido_reductase"/>
</dbReference>
<dbReference type="InterPro" id="IPR026992">
    <property type="entry name" value="DIOX_N"/>
</dbReference>
<dbReference type="InterPro" id="IPR044861">
    <property type="entry name" value="IPNS-like_FE2OG_OXY"/>
</dbReference>
<evidence type="ECO:0000259" key="5">
    <source>
        <dbReference type="PROSITE" id="PS51471"/>
    </source>
</evidence>
<feature type="transmembrane region" description="Helical" evidence="4">
    <location>
        <begin position="81"/>
        <end position="99"/>
    </location>
</feature>
<keyword evidence="2" id="KW-0479">Metal-binding</keyword>
<dbReference type="GO" id="GO:0051213">
    <property type="term" value="F:dioxygenase activity"/>
    <property type="evidence" value="ECO:0007669"/>
    <property type="project" value="UniProtKB-KW"/>
</dbReference>
<feature type="compositionally biased region" description="Basic and acidic residues" evidence="3">
    <location>
        <begin position="318"/>
        <end position="330"/>
    </location>
</feature>
<feature type="region of interest" description="Disordered" evidence="3">
    <location>
        <begin position="311"/>
        <end position="330"/>
    </location>
</feature>
<protein>
    <submittedName>
        <fullName evidence="6">Thymine dioxygenase</fullName>
    </submittedName>
</protein>
<keyword evidence="4" id="KW-1133">Transmembrane helix</keyword>
<keyword evidence="4" id="KW-0812">Transmembrane</keyword>
<keyword evidence="4" id="KW-0472">Membrane</keyword>
<comment type="similarity">
    <text evidence="1 2">Belongs to the iron/ascorbate-dependent oxidoreductase family.</text>
</comment>
<feature type="domain" description="Fe2OG dioxygenase" evidence="5">
    <location>
        <begin position="218"/>
        <end position="342"/>
    </location>
</feature>
<evidence type="ECO:0000256" key="1">
    <source>
        <dbReference type="ARBA" id="ARBA00008056"/>
    </source>
</evidence>
<dbReference type="PANTHER" id="PTHR47990">
    <property type="entry name" value="2-OXOGLUTARATE (2OG) AND FE(II)-DEPENDENT OXYGENASE SUPERFAMILY PROTEIN-RELATED"/>
    <property type="match status" value="1"/>
</dbReference>
<dbReference type="SUPFAM" id="SSF51197">
    <property type="entry name" value="Clavaminate synthase-like"/>
    <property type="match status" value="1"/>
</dbReference>
<dbReference type="Proteomes" id="UP000011086">
    <property type="component" value="Unassembled WGS sequence"/>
</dbReference>
<dbReference type="AlphaFoldDB" id="A0AA97P225"/>
<proteinExistence type="inferred from homology"/>
<dbReference type="EMBL" id="JH793077">
    <property type="protein sequence ID" value="ELQ40499.1"/>
    <property type="molecule type" value="Genomic_DNA"/>
</dbReference>
<dbReference type="Pfam" id="PF03171">
    <property type="entry name" value="2OG-FeII_Oxy"/>
    <property type="match status" value="1"/>
</dbReference>
<dbReference type="InterPro" id="IPR027443">
    <property type="entry name" value="IPNS-like_sf"/>
</dbReference>
<evidence type="ECO:0000256" key="3">
    <source>
        <dbReference type="SAM" id="MobiDB-lite"/>
    </source>
</evidence>
<accession>A0AA97P225</accession>
<dbReference type="GO" id="GO:0044283">
    <property type="term" value="P:small molecule biosynthetic process"/>
    <property type="evidence" value="ECO:0007669"/>
    <property type="project" value="UniProtKB-ARBA"/>
</dbReference>
<keyword evidence="2" id="KW-0408">Iron</keyword>
<dbReference type="PROSITE" id="PS51471">
    <property type="entry name" value="FE2OG_OXY"/>
    <property type="match status" value="1"/>
</dbReference>